<evidence type="ECO:0000256" key="4">
    <source>
        <dbReference type="ARBA" id="ARBA00023163"/>
    </source>
</evidence>
<dbReference type="Proteomes" id="UP000075613">
    <property type="component" value="Unassembled WGS sequence"/>
</dbReference>
<dbReference type="Gene3D" id="1.10.357.10">
    <property type="entry name" value="Tetracycline Repressor, domain 2"/>
    <property type="match status" value="1"/>
</dbReference>
<keyword evidence="3 5" id="KW-0238">DNA-binding</keyword>
<proteinExistence type="predicted"/>
<dbReference type="Pfam" id="PF17918">
    <property type="entry name" value="TetR_C_15"/>
    <property type="match status" value="1"/>
</dbReference>
<organism evidence="7 8">
    <name type="scientific">Paraburkholderia monticola</name>
    <dbReference type="NCBI Taxonomy" id="1399968"/>
    <lineage>
        <taxon>Bacteria</taxon>
        <taxon>Pseudomonadati</taxon>
        <taxon>Pseudomonadota</taxon>
        <taxon>Betaproteobacteria</taxon>
        <taxon>Burkholderiales</taxon>
        <taxon>Burkholderiaceae</taxon>
        <taxon>Paraburkholderia</taxon>
    </lineage>
</organism>
<dbReference type="InterPro" id="IPR041669">
    <property type="entry name" value="TetR_C_15"/>
</dbReference>
<evidence type="ECO:0000256" key="2">
    <source>
        <dbReference type="ARBA" id="ARBA00023015"/>
    </source>
</evidence>
<dbReference type="EMBL" id="LRBG01000038">
    <property type="protein sequence ID" value="KXU83106.1"/>
    <property type="molecule type" value="Genomic_DNA"/>
</dbReference>
<evidence type="ECO:0000256" key="3">
    <source>
        <dbReference type="ARBA" id="ARBA00023125"/>
    </source>
</evidence>
<evidence type="ECO:0000256" key="1">
    <source>
        <dbReference type="ARBA" id="ARBA00022491"/>
    </source>
</evidence>
<evidence type="ECO:0000259" key="6">
    <source>
        <dbReference type="PROSITE" id="PS50977"/>
    </source>
</evidence>
<keyword evidence="2" id="KW-0805">Transcription regulation</keyword>
<dbReference type="InterPro" id="IPR050109">
    <property type="entry name" value="HTH-type_TetR-like_transc_reg"/>
</dbReference>
<feature type="DNA-binding region" description="H-T-H motif" evidence="5">
    <location>
        <begin position="42"/>
        <end position="61"/>
    </location>
</feature>
<gene>
    <name evidence="7" type="ORF">CI15_28760</name>
</gene>
<reference evidence="7 8" key="1">
    <citation type="journal article" date="2015" name="Int. J. Syst. Evol. Microbiol.">
        <title>Burkholderia monticola sp. nov., isolated from mountain soil.</title>
        <authorList>
            <person name="Baek I."/>
            <person name="Seo B."/>
            <person name="Lee I."/>
            <person name="Yi H."/>
            <person name="Chun J."/>
        </authorList>
    </citation>
    <scope>NUCLEOTIDE SEQUENCE [LARGE SCALE GENOMIC DNA]</scope>
    <source>
        <strain evidence="7 8">JC2948</strain>
    </source>
</reference>
<keyword evidence="8" id="KW-1185">Reference proteome</keyword>
<dbReference type="PANTHER" id="PTHR30055:SF223">
    <property type="entry name" value="HTH-TYPE TRANSCRIPTIONAL REGULATOR UIDR"/>
    <property type="match status" value="1"/>
</dbReference>
<protein>
    <submittedName>
        <fullName evidence="7">TetR family transcriptional regulator</fullName>
    </submittedName>
</protein>
<dbReference type="STRING" id="1399968.CI15_28760"/>
<dbReference type="PRINTS" id="PR00455">
    <property type="entry name" value="HTHTETR"/>
</dbReference>
<comment type="caution">
    <text evidence="7">The sequence shown here is derived from an EMBL/GenBank/DDBJ whole genome shotgun (WGS) entry which is preliminary data.</text>
</comment>
<dbReference type="RefSeq" id="WP_062134902.1">
    <property type="nucleotide sequence ID" value="NZ_LRBG01000038.1"/>
</dbReference>
<dbReference type="PANTHER" id="PTHR30055">
    <property type="entry name" value="HTH-TYPE TRANSCRIPTIONAL REGULATOR RUTR"/>
    <property type="match status" value="1"/>
</dbReference>
<dbReference type="PROSITE" id="PS01081">
    <property type="entry name" value="HTH_TETR_1"/>
    <property type="match status" value="1"/>
</dbReference>
<dbReference type="AlphaFoldDB" id="A0A149PE18"/>
<feature type="domain" description="HTH tetR-type" evidence="6">
    <location>
        <begin position="19"/>
        <end position="79"/>
    </location>
</feature>
<keyword evidence="4" id="KW-0804">Transcription</keyword>
<name>A0A149PE18_9BURK</name>
<dbReference type="GO" id="GO:0000976">
    <property type="term" value="F:transcription cis-regulatory region binding"/>
    <property type="evidence" value="ECO:0007669"/>
    <property type="project" value="TreeGrafter"/>
</dbReference>
<sequence length="208" mass="23247">MARRPLIKPRKIATQHRSRATVDALVEAAARILVKEGFDKASTNRIAAVAGVSVGSLYQYFPSKEALVAAVIERHQQEIMQMVRRELAGVLTESVDKAVHKLVTVAVKAHRVDPKLHRVLAEQIPRVGKLEKLETFNRESFTLFSAYLEMHRDELCIDDLGLASFVCVTAIEALTHNAVLHYSDMLSDEAMEALVEEATRLVTGYLKR</sequence>
<dbReference type="PROSITE" id="PS50977">
    <property type="entry name" value="HTH_TETR_2"/>
    <property type="match status" value="1"/>
</dbReference>
<dbReference type="SUPFAM" id="SSF46689">
    <property type="entry name" value="Homeodomain-like"/>
    <property type="match status" value="1"/>
</dbReference>
<dbReference type="GO" id="GO:0003700">
    <property type="term" value="F:DNA-binding transcription factor activity"/>
    <property type="evidence" value="ECO:0007669"/>
    <property type="project" value="TreeGrafter"/>
</dbReference>
<keyword evidence="1" id="KW-0678">Repressor</keyword>
<evidence type="ECO:0000256" key="5">
    <source>
        <dbReference type="PROSITE-ProRule" id="PRU00335"/>
    </source>
</evidence>
<dbReference type="InterPro" id="IPR009057">
    <property type="entry name" value="Homeodomain-like_sf"/>
</dbReference>
<dbReference type="OrthoDB" id="9816320at2"/>
<accession>A0A149PE18</accession>
<evidence type="ECO:0000313" key="7">
    <source>
        <dbReference type="EMBL" id="KXU83106.1"/>
    </source>
</evidence>
<evidence type="ECO:0000313" key="8">
    <source>
        <dbReference type="Proteomes" id="UP000075613"/>
    </source>
</evidence>
<dbReference type="InterPro" id="IPR001647">
    <property type="entry name" value="HTH_TetR"/>
</dbReference>
<dbReference type="InterPro" id="IPR023772">
    <property type="entry name" value="DNA-bd_HTH_TetR-type_CS"/>
</dbReference>
<dbReference type="Pfam" id="PF00440">
    <property type="entry name" value="TetR_N"/>
    <property type="match status" value="1"/>
</dbReference>